<reference evidence="1 2" key="1">
    <citation type="journal article" date="2010" name="DNA Res.">
        <title>Bacterial lifestyle in a deep-sea hydrothermal vent chimney revealed by the genome sequence of the thermophilic bacterium Deferribacter desulfuricans SSM1.</title>
        <authorList>
            <person name="Takaki Y."/>
            <person name="Shimamura S."/>
            <person name="Nakagawa S."/>
            <person name="Fukuhara Y."/>
            <person name="Horikawa H."/>
            <person name="Ankai A."/>
            <person name="Harada T."/>
            <person name="Hosoyama A."/>
            <person name="Oguchi A."/>
            <person name="Fukui S."/>
            <person name="Fujita N."/>
            <person name="Takami H."/>
            <person name="Takai K."/>
        </authorList>
    </citation>
    <scope>NUCLEOTIDE SEQUENCE [LARGE SCALE GENOMIC DNA]</scope>
    <source>
        <strain evidence="2">DSM 14783 / JCM 11476 / NBRC 101012 / SSM1</strain>
    </source>
</reference>
<accession>D3PCP7</accession>
<name>D3PCP7_DEFDS</name>
<keyword evidence="2" id="KW-1185">Reference proteome</keyword>
<dbReference type="AlphaFoldDB" id="D3PCP7"/>
<dbReference type="KEGG" id="ddf:DEFDS_0896"/>
<protein>
    <submittedName>
        <fullName evidence="1">Uncharacterized protein</fullName>
    </submittedName>
</protein>
<sequence>MTIKGGKNNIRLEGCICEQFAYLPKLVVYPNSSDMNELSAIAALTLQYINEIEYYTNKEG</sequence>
<dbReference type="EMBL" id="AP011529">
    <property type="protein sequence ID" value="BAI80370.1"/>
    <property type="molecule type" value="Genomic_DNA"/>
</dbReference>
<dbReference type="Proteomes" id="UP000001520">
    <property type="component" value="Chromosome"/>
</dbReference>
<proteinExistence type="predicted"/>
<organism evidence="1 2">
    <name type="scientific">Deferribacter desulfuricans (strain DSM 14783 / JCM 11476 / NBRC 101012 / SSM1)</name>
    <dbReference type="NCBI Taxonomy" id="639282"/>
    <lineage>
        <taxon>Bacteria</taxon>
        <taxon>Pseudomonadati</taxon>
        <taxon>Deferribacterota</taxon>
        <taxon>Deferribacteres</taxon>
        <taxon>Deferribacterales</taxon>
        <taxon>Deferribacteraceae</taxon>
        <taxon>Deferribacter</taxon>
    </lineage>
</organism>
<dbReference type="STRING" id="639282.DEFDS_0896"/>
<gene>
    <name evidence="1" type="ordered locus">DEFDS_0896</name>
</gene>
<dbReference type="HOGENOM" id="CLU_2933717_0_0_0"/>
<evidence type="ECO:0000313" key="2">
    <source>
        <dbReference type="Proteomes" id="UP000001520"/>
    </source>
</evidence>
<evidence type="ECO:0000313" key="1">
    <source>
        <dbReference type="EMBL" id="BAI80370.1"/>
    </source>
</evidence>